<evidence type="ECO:0000313" key="2">
    <source>
        <dbReference type="EMBL" id="OGK42242.1"/>
    </source>
</evidence>
<proteinExistence type="predicted"/>
<dbReference type="AlphaFoldDB" id="A0A1F7IFW5"/>
<dbReference type="EMBL" id="MGAG01000003">
    <property type="protein sequence ID" value="OGK42242.1"/>
    <property type="molecule type" value="Genomic_DNA"/>
</dbReference>
<feature type="region of interest" description="Disordered" evidence="1">
    <location>
        <begin position="50"/>
        <end position="88"/>
    </location>
</feature>
<evidence type="ECO:0000313" key="3">
    <source>
        <dbReference type="Proteomes" id="UP000177698"/>
    </source>
</evidence>
<reference evidence="2 3" key="1">
    <citation type="journal article" date="2016" name="Nat. Commun.">
        <title>Thousands of microbial genomes shed light on interconnected biogeochemical processes in an aquifer system.</title>
        <authorList>
            <person name="Anantharaman K."/>
            <person name="Brown C.T."/>
            <person name="Hug L.A."/>
            <person name="Sharon I."/>
            <person name="Castelle C.J."/>
            <person name="Probst A.J."/>
            <person name="Thomas B.C."/>
            <person name="Singh A."/>
            <person name="Wilkins M.J."/>
            <person name="Karaoz U."/>
            <person name="Brodie E.L."/>
            <person name="Williams K.H."/>
            <person name="Hubbard S.S."/>
            <person name="Banfield J.F."/>
        </authorList>
    </citation>
    <scope>NUCLEOTIDE SEQUENCE [LARGE SCALE GENOMIC DNA]</scope>
</reference>
<comment type="caution">
    <text evidence="2">The sequence shown here is derived from an EMBL/GenBank/DDBJ whole genome shotgun (WGS) entry which is preliminary data.</text>
</comment>
<protein>
    <submittedName>
        <fullName evidence="2">Uncharacterized protein</fullName>
    </submittedName>
</protein>
<gene>
    <name evidence="2" type="ORF">A2954_04500</name>
</gene>
<organism evidence="2 3">
    <name type="scientific">Candidatus Roizmanbacteria bacterium RIFCSPLOWO2_01_FULL_37_12</name>
    <dbReference type="NCBI Taxonomy" id="1802056"/>
    <lineage>
        <taxon>Bacteria</taxon>
        <taxon>Candidatus Roizmaniibacteriota</taxon>
    </lineage>
</organism>
<name>A0A1F7IFW5_9BACT</name>
<accession>A0A1F7IFW5</accession>
<evidence type="ECO:0000256" key="1">
    <source>
        <dbReference type="SAM" id="MobiDB-lite"/>
    </source>
</evidence>
<sequence length="156" mass="16735">MKLHEGLSPKAKIILGLNLFTYNIGVIAACTPSQGQKDIAATARAGQGLVDTPSSVPPSIRNVPSDSAEIPKLEPDVSVSPDKNLNCETVEPNEGALAVIMRQRKEKTGDPYDSIGIDYSIKGVDGKIKISAYNYYRDPAPILQPGEELCQLDPSQ</sequence>
<dbReference type="Proteomes" id="UP000177698">
    <property type="component" value="Unassembled WGS sequence"/>
</dbReference>
<dbReference type="PROSITE" id="PS51257">
    <property type="entry name" value="PROKAR_LIPOPROTEIN"/>
    <property type="match status" value="1"/>
</dbReference>